<sequence length="111" mass="12919">MNVLHFDPGRFVDTDERIVEEAFSESKDGICVSTMKFSILLVAFLSVVAVESASMRRELCRTDWCAVNKIFKTMLNGKLQCCLDWMHQYLIVEFIHQRNGRVVEKCYCQFV</sequence>
<accession>A0AAE1AB52</accession>
<evidence type="ECO:0000313" key="1">
    <source>
        <dbReference type="EMBL" id="KAK3784270.1"/>
    </source>
</evidence>
<keyword evidence="2" id="KW-1185">Reference proteome</keyword>
<dbReference type="AlphaFoldDB" id="A0AAE1AB52"/>
<reference evidence="1" key="1">
    <citation type="journal article" date="2023" name="G3 (Bethesda)">
        <title>A reference genome for the long-term kleptoplast-retaining sea slug Elysia crispata morphotype clarki.</title>
        <authorList>
            <person name="Eastman K.E."/>
            <person name="Pendleton A.L."/>
            <person name="Shaikh M.A."/>
            <person name="Suttiyut T."/>
            <person name="Ogas R."/>
            <person name="Tomko P."/>
            <person name="Gavelis G."/>
            <person name="Widhalm J.R."/>
            <person name="Wisecaver J.H."/>
        </authorList>
    </citation>
    <scope>NUCLEOTIDE SEQUENCE</scope>
    <source>
        <strain evidence="1">ECLA1</strain>
    </source>
</reference>
<name>A0AAE1AB52_9GAST</name>
<protein>
    <submittedName>
        <fullName evidence="1">Uncharacterized protein</fullName>
    </submittedName>
</protein>
<comment type="caution">
    <text evidence="1">The sequence shown here is derived from an EMBL/GenBank/DDBJ whole genome shotgun (WGS) entry which is preliminary data.</text>
</comment>
<evidence type="ECO:0000313" key="2">
    <source>
        <dbReference type="Proteomes" id="UP001283361"/>
    </source>
</evidence>
<organism evidence="1 2">
    <name type="scientific">Elysia crispata</name>
    <name type="common">lettuce slug</name>
    <dbReference type="NCBI Taxonomy" id="231223"/>
    <lineage>
        <taxon>Eukaryota</taxon>
        <taxon>Metazoa</taxon>
        <taxon>Spiralia</taxon>
        <taxon>Lophotrochozoa</taxon>
        <taxon>Mollusca</taxon>
        <taxon>Gastropoda</taxon>
        <taxon>Heterobranchia</taxon>
        <taxon>Euthyneura</taxon>
        <taxon>Panpulmonata</taxon>
        <taxon>Sacoglossa</taxon>
        <taxon>Placobranchoidea</taxon>
        <taxon>Plakobranchidae</taxon>
        <taxon>Elysia</taxon>
    </lineage>
</organism>
<gene>
    <name evidence="1" type="ORF">RRG08_037348</name>
</gene>
<dbReference type="Proteomes" id="UP001283361">
    <property type="component" value="Unassembled WGS sequence"/>
</dbReference>
<dbReference type="EMBL" id="JAWDGP010002289">
    <property type="protein sequence ID" value="KAK3784270.1"/>
    <property type="molecule type" value="Genomic_DNA"/>
</dbReference>
<proteinExistence type="predicted"/>